<comment type="caution">
    <text evidence="2">The sequence shown here is derived from an EMBL/GenBank/DDBJ whole genome shotgun (WGS) entry which is preliminary data.</text>
</comment>
<dbReference type="EMBL" id="DYDO01000001">
    <property type="protein sequence ID" value="DBA34332.1"/>
    <property type="molecule type" value="Genomic_DNA"/>
</dbReference>
<reference evidence="2" key="1">
    <citation type="thesis" date="2020" institute="ProQuest LLC" country="789 East Eisenhower Parkway, Ann Arbor, MI, USA">
        <title>Comparative Genomics and Chromosome Evolution.</title>
        <authorList>
            <person name="Mudd A.B."/>
        </authorList>
    </citation>
    <scope>NUCLEOTIDE SEQUENCE</scope>
    <source>
        <strain evidence="2">1538</strain>
        <tissue evidence="2">Blood</tissue>
    </source>
</reference>
<proteinExistence type="predicted"/>
<accession>A0AAV3B421</accession>
<keyword evidence="1" id="KW-0732">Signal</keyword>
<name>A0AAV3B421_PYXAD</name>
<evidence type="ECO:0000313" key="3">
    <source>
        <dbReference type="Proteomes" id="UP001181693"/>
    </source>
</evidence>
<feature type="signal peptide" evidence="1">
    <location>
        <begin position="1"/>
        <end position="23"/>
    </location>
</feature>
<dbReference type="Proteomes" id="UP001181693">
    <property type="component" value="Unassembled WGS sequence"/>
</dbReference>
<sequence length="107" mass="12197">MFSQTQTSSLLFLLNVRLYVCSPMECEDSNLFNMLIVCCCSEFPNPKCPPVYILFPSNSTFLFCFTNGSFKLIIFYCSCNYFPISAPNVQFLSVIKKKALLCNLIIN</sequence>
<protein>
    <submittedName>
        <fullName evidence="2">Uncharacterized protein</fullName>
    </submittedName>
</protein>
<evidence type="ECO:0000256" key="1">
    <source>
        <dbReference type="SAM" id="SignalP"/>
    </source>
</evidence>
<organism evidence="2 3">
    <name type="scientific">Pyxicephalus adspersus</name>
    <name type="common">African bullfrog</name>
    <dbReference type="NCBI Taxonomy" id="30357"/>
    <lineage>
        <taxon>Eukaryota</taxon>
        <taxon>Metazoa</taxon>
        <taxon>Chordata</taxon>
        <taxon>Craniata</taxon>
        <taxon>Vertebrata</taxon>
        <taxon>Euteleostomi</taxon>
        <taxon>Amphibia</taxon>
        <taxon>Batrachia</taxon>
        <taxon>Anura</taxon>
        <taxon>Neobatrachia</taxon>
        <taxon>Ranoidea</taxon>
        <taxon>Pyxicephalidae</taxon>
        <taxon>Pyxicephalinae</taxon>
        <taxon>Pyxicephalus</taxon>
    </lineage>
</organism>
<dbReference type="AlphaFoldDB" id="A0AAV3B421"/>
<feature type="chain" id="PRO_5043920907" evidence="1">
    <location>
        <begin position="24"/>
        <end position="107"/>
    </location>
</feature>
<evidence type="ECO:0000313" key="2">
    <source>
        <dbReference type="EMBL" id="DBA34332.1"/>
    </source>
</evidence>
<keyword evidence="3" id="KW-1185">Reference proteome</keyword>
<gene>
    <name evidence="2" type="ORF">GDO54_001903</name>
</gene>